<dbReference type="InterPro" id="IPR002110">
    <property type="entry name" value="Ankyrin_rpt"/>
</dbReference>
<dbReference type="OrthoDB" id="10267478at2759"/>
<dbReference type="Proteomes" id="UP000626109">
    <property type="component" value="Unassembled WGS sequence"/>
</dbReference>
<gene>
    <name evidence="4" type="ORF">PGLA1383_LOCUS32659</name>
    <name evidence="5" type="ORF">PGLA2088_LOCUS7929</name>
</gene>
<feature type="region of interest" description="Disordered" evidence="3">
    <location>
        <begin position="626"/>
        <end position="647"/>
    </location>
</feature>
<evidence type="ECO:0000256" key="2">
    <source>
        <dbReference type="ARBA" id="ARBA00023043"/>
    </source>
</evidence>
<keyword evidence="1" id="KW-0677">Repeat</keyword>
<dbReference type="Proteomes" id="UP000654075">
    <property type="component" value="Unassembled WGS sequence"/>
</dbReference>
<sequence>MSELLASVDDGSLSSGEAQGLSRRGADLRQALAYAASTGRIGLVLMLAEECGVRMDSAQPASNIELMRLASDSDWASVAYFLACSLGDGGSTALAARLQAKDADVRRGLRRAAGVVNAKLPYDMCVAFTKTGRIGPDLFVEQPRWLLPRPKRDELFLTAEGAKLPEGWYSVVQYPLGDELRQAVLRRRDWGGSERQGASALLAEAGETLLCKAAKTKQWELVRWMLQNSSNAADLALQLELEWHGTWDEDAEWCANFHDQEDLAQLCACLESFEDDSDGADGGIRLSRPWHRGGAVAVPAGALLRSPRAEVLREALALGTLALEALRRVGATEIRLALPPECTSESRKCWLHDLAQLASEDEGGFGTPLVHHIALAGQTELLLQLLDAMAPPDARDRSGLTALAVAARAGRWEACEALLEAGCRADGRTGAMALGAAQRASRAAGPEASELQREEAARAAALLDKIYERQQRPPAATLTEFFQRQVCGELMHGIAPRKFQLSQARLSAGPLEVWARAVVVGAGFGGAAAQGETPEDSKAVVFAALDSSAFEAVMAAEALDVSRLRLLTEAQLLRQSGSMHVVAVAVSQHRLAPEGGEDKASAYVSKQLGGQLPCHYATVTEWRRRMSRPTRGRVSAPPAPAQLAGASPSLGSRAQVIRSDGTVGSRFAAALPVLARALPTGTLRVESVCSCCQLAVGRVDIVVDNIRLGETPNSYDLSELDILVPPRELEVATEFSGRRLACERLCCTPLGEIRTEVSVGVYVYIIPIDEDCDMVFVAGHRRDLPDEAKAFCGEVAWPGGQERVTALQPLTLGSVDCLGLLRSLALRPDLRPGQRWEATEWEDTSTPDSKECQFRRLLVTPVRIGNIVTV</sequence>
<proteinExistence type="predicted"/>
<dbReference type="AlphaFoldDB" id="A0A813FL87"/>
<dbReference type="EMBL" id="CAJNNV010025535">
    <property type="protein sequence ID" value="CAE8614940.1"/>
    <property type="molecule type" value="Genomic_DNA"/>
</dbReference>
<name>A0A813FL87_POLGL</name>
<dbReference type="PANTHER" id="PTHR24198:SF165">
    <property type="entry name" value="ANKYRIN REPEAT-CONTAINING PROTEIN-RELATED"/>
    <property type="match status" value="1"/>
</dbReference>
<keyword evidence="2" id="KW-0040">ANK repeat</keyword>
<evidence type="ECO:0000313" key="4">
    <source>
        <dbReference type="EMBL" id="CAE8614940.1"/>
    </source>
</evidence>
<comment type="caution">
    <text evidence="4">The sequence shown here is derived from an EMBL/GenBank/DDBJ whole genome shotgun (WGS) entry which is preliminary data.</text>
</comment>
<keyword evidence="6" id="KW-1185">Reference proteome</keyword>
<dbReference type="PANTHER" id="PTHR24198">
    <property type="entry name" value="ANKYRIN REPEAT AND PROTEIN KINASE DOMAIN-CONTAINING PROTEIN"/>
    <property type="match status" value="1"/>
</dbReference>
<protein>
    <submittedName>
        <fullName evidence="4">Uncharacterized protein</fullName>
    </submittedName>
</protein>
<evidence type="ECO:0000313" key="5">
    <source>
        <dbReference type="EMBL" id="CAE8650025.1"/>
    </source>
</evidence>
<dbReference type="SUPFAM" id="SSF48403">
    <property type="entry name" value="Ankyrin repeat"/>
    <property type="match status" value="1"/>
</dbReference>
<evidence type="ECO:0000313" key="6">
    <source>
        <dbReference type="Proteomes" id="UP000654075"/>
    </source>
</evidence>
<organism evidence="4 6">
    <name type="scientific">Polarella glacialis</name>
    <name type="common">Dinoflagellate</name>
    <dbReference type="NCBI Taxonomy" id="89957"/>
    <lineage>
        <taxon>Eukaryota</taxon>
        <taxon>Sar</taxon>
        <taxon>Alveolata</taxon>
        <taxon>Dinophyceae</taxon>
        <taxon>Suessiales</taxon>
        <taxon>Suessiaceae</taxon>
        <taxon>Polarella</taxon>
    </lineage>
</organism>
<dbReference type="EMBL" id="CAJNNW010008441">
    <property type="protein sequence ID" value="CAE8650025.1"/>
    <property type="molecule type" value="Genomic_DNA"/>
</dbReference>
<dbReference type="SMART" id="SM00248">
    <property type="entry name" value="ANK"/>
    <property type="match status" value="4"/>
</dbReference>
<accession>A0A813FL87</accession>
<evidence type="ECO:0000256" key="1">
    <source>
        <dbReference type="ARBA" id="ARBA00022737"/>
    </source>
</evidence>
<reference evidence="4" key="1">
    <citation type="submission" date="2021-02" db="EMBL/GenBank/DDBJ databases">
        <authorList>
            <person name="Dougan E. K."/>
            <person name="Rhodes N."/>
            <person name="Thang M."/>
            <person name="Chan C."/>
        </authorList>
    </citation>
    <scope>NUCLEOTIDE SEQUENCE</scope>
</reference>
<dbReference type="Gene3D" id="1.25.40.20">
    <property type="entry name" value="Ankyrin repeat-containing domain"/>
    <property type="match status" value="1"/>
</dbReference>
<evidence type="ECO:0000256" key="3">
    <source>
        <dbReference type="SAM" id="MobiDB-lite"/>
    </source>
</evidence>
<dbReference type="InterPro" id="IPR036770">
    <property type="entry name" value="Ankyrin_rpt-contain_sf"/>
</dbReference>